<dbReference type="AlphaFoldDB" id="Q7NRC5"/>
<evidence type="ECO:0000313" key="3">
    <source>
        <dbReference type="Proteomes" id="UP000001424"/>
    </source>
</evidence>
<dbReference type="RefSeq" id="WP_011137405.1">
    <property type="nucleotide sequence ID" value="NC_005085.1"/>
</dbReference>
<dbReference type="EMBL" id="AE016825">
    <property type="protein sequence ID" value="AAQ61520.1"/>
    <property type="molecule type" value="Genomic_DNA"/>
</dbReference>
<feature type="region of interest" description="Disordered" evidence="1">
    <location>
        <begin position="1"/>
        <end position="40"/>
    </location>
</feature>
<gene>
    <name evidence="2" type="ordered locus">CV_3858</name>
</gene>
<name>Q7NRC5_CHRVO</name>
<keyword evidence="3" id="KW-1185">Reference proteome</keyword>
<dbReference type="STRING" id="243365.CV_3858"/>
<feature type="compositionally biased region" description="Polar residues" evidence="1">
    <location>
        <begin position="24"/>
        <end position="40"/>
    </location>
</feature>
<dbReference type="Proteomes" id="UP000001424">
    <property type="component" value="Chromosome"/>
</dbReference>
<accession>Q7NRC5</accession>
<feature type="compositionally biased region" description="Polar residues" evidence="1">
    <location>
        <begin position="1"/>
        <end position="17"/>
    </location>
</feature>
<evidence type="ECO:0000313" key="2">
    <source>
        <dbReference type="EMBL" id="AAQ61520.1"/>
    </source>
</evidence>
<dbReference type="HOGENOM" id="CLU_1018199_0_0_4"/>
<sequence>MNMPQWLNATIHQSGKSSPEEAKSGNTGTWEQKTGTPESLIQQGIQEVVPTVPTVPTEKQSPQKTLSSLPLEGGAIPSAGDFAAGIVTALVMKQPMPPAALPADLLERVSLICNLERWPSAGRVEWLGMLRAQIERDGVPVAELVAALDAHLNRHHAGATADDDREAIEERAAIMEHDGGLSRAEAEHRAKQANDCMNCRHWKGEATVPDARQRAAQMVGLQTPHRGNATQGMCGARYRPWRISNMASEADYTRWHFIGQCAFQPAHIQEHAA</sequence>
<reference evidence="2 3" key="1">
    <citation type="journal article" date="2003" name="Proc. Natl. Acad. Sci. U.S.A.">
        <title>The complete genome sequence of Chromobacterium violaceum reveals remarkable and exploitable bacterial adaptability.</title>
        <authorList>
            <person name="Vasconcelos A.T.R."/>
            <person name="de Almeida D.F."/>
            <person name="Almeida F.C."/>
            <person name="de Almeida L.G.P."/>
            <person name="de Almeida R."/>
            <person name="Goncalves J.A.A."/>
            <person name="Andrade E.M."/>
            <person name="Antonio R.V."/>
            <person name="Araripe J."/>
            <person name="de Araujo M.F.F."/>
            <person name="Filho S.A."/>
            <person name="Azevedo V."/>
            <person name="Batista A.J."/>
            <person name="Bataus L.A.M."/>
            <person name="Batista J.S."/>
            <person name="Belo A."/>
            <person name="vander Berg C."/>
            <person name="Blamey J."/>
            <person name="Bogo M."/>
            <person name="Bonato S."/>
            <person name="Bordignon J."/>
            <person name="Brito C.A."/>
            <person name="Brocchi M."/>
            <person name="Burity H.A."/>
            <person name="Camargo A.A."/>
            <person name="Cardoso D.D.P."/>
            <person name="Carneiro N.P."/>
            <person name="Carraro D.M."/>
            <person name="Carvalho C.M.B."/>
            <person name="Cascardo J.C.M."/>
            <person name="Cavada B.S."/>
            <person name="Chueire L.M.O."/>
            <person name="Pasa T.B.C."/>
            <person name="Duran N."/>
            <person name="Fagundes N."/>
            <person name="Falcao C.L."/>
            <person name="Fantinatti F."/>
            <person name="Farias I.P."/>
            <person name="Felipe M.S.S."/>
            <person name="Ferrari L.P."/>
            <person name="Ferro J.A."/>
            <person name="Ferro M.I.T."/>
            <person name="Franco G.R."/>
            <person name="Freitas N.S.A."/>
            <person name="Furlan L.R."/>
            <person name="Gazzinelli R.T."/>
            <person name="Gomes E.A."/>
            <person name="Goncalves P.R."/>
            <person name="Grangeiro T.B."/>
            <person name="Grattapaglia D."/>
            <person name="Grisard E.C."/>
            <person name="Guimaraes C.T."/>
            <person name="Hanna E.S."/>
            <person name="Hungria M."/>
            <person name="Jardim S.N."/>
            <person name="Laurino J."/>
            <person name="Leoi L.C.T."/>
            <person name="Fassarella L."/>
            <person name="Lima A."/>
            <person name="Loureiro M.F."/>
            <person name="Lyra M.C.P."/>
            <person name="Macedo M."/>
            <person name="Madeira H.M.F."/>
            <person name="Manfio G.P."/>
            <person name="Maranhao A.Q."/>
            <person name="Martins W.S."/>
            <person name="di Mauro S.M.Z."/>
            <person name="de Medeiros S.R.B."/>
            <person name="Meissner R.D.V."/>
            <person name="Menck C.F.M."/>
            <person name="Moreira M.A.M."/>
            <person name="Nascimento F.F."/>
            <person name="Nicolas M.F."/>
            <person name="Oliveira J.G."/>
            <person name="Oliveira S.C."/>
            <person name="Paixao R.F.C."/>
            <person name="Parente J.A."/>
            <person name="Pedrosa F.O."/>
            <person name="Pena S.J.D."/>
            <person name="Perreira J.O."/>
            <person name="Perreira M."/>
            <person name="Pinto L.S.R.C."/>
            <person name="Pinto L.S."/>
            <person name="Porto J.I.R."/>
            <person name="Potrich D.P."/>
            <person name="Neto C.E.R."/>
            <person name="Reis A.M.M."/>
            <person name="Rigo L.U."/>
            <person name="Rondinelli E."/>
            <person name="dos Santos E.B.P."/>
            <person name="Santos F.R."/>
            <person name="Schneider M.P.C."/>
            <person name="Seuanez H.N."/>
            <person name="Silva A.M.R."/>
            <person name="da Silva A.L.C."/>
            <person name="Silva D.W."/>
            <person name="Silva R."/>
            <person name="Simoes I.C."/>
            <person name="Simon D."/>
            <person name="Soares C.M.A."/>
            <person name="Soares R.B.A."/>
            <person name="Souza E.M."/>
            <person name="Souza K.R.L."/>
            <person name="Souza R.C."/>
            <person name="Steffens M.B.R."/>
            <person name="Steindel M."/>
            <person name="Teixeira S.R."/>
            <person name="Urmenyi T."/>
            <person name="Vettore A."/>
            <person name="Wassem R."/>
            <person name="Zaha A."/>
            <person name="Simpson A.J.G."/>
        </authorList>
    </citation>
    <scope>NUCLEOTIDE SEQUENCE [LARGE SCALE GENOMIC DNA]</scope>
    <source>
        <strain evidence="3">ATCC 12472 / DSM 30191 / JCM 1249 / NBRC 12614 / NCIMB 9131 / NCTC 9757</strain>
    </source>
</reference>
<protein>
    <submittedName>
        <fullName evidence="2">Uncharacterized protein</fullName>
    </submittedName>
</protein>
<evidence type="ECO:0000256" key="1">
    <source>
        <dbReference type="SAM" id="MobiDB-lite"/>
    </source>
</evidence>
<organism evidence="2 3">
    <name type="scientific">Chromobacterium violaceum (strain ATCC 12472 / DSM 30191 / JCM 1249 / CCUG 213 / NBRC 12614 / NCIMB 9131 / NCTC 9757 / MK)</name>
    <dbReference type="NCBI Taxonomy" id="243365"/>
    <lineage>
        <taxon>Bacteria</taxon>
        <taxon>Pseudomonadati</taxon>
        <taxon>Pseudomonadota</taxon>
        <taxon>Betaproteobacteria</taxon>
        <taxon>Neisseriales</taxon>
        <taxon>Chromobacteriaceae</taxon>
        <taxon>Chromobacterium</taxon>
    </lineage>
</organism>
<dbReference type="OrthoDB" id="8592039at2"/>
<proteinExistence type="predicted"/>
<dbReference type="KEGG" id="cvi:CV_3858"/>